<evidence type="ECO:0008006" key="3">
    <source>
        <dbReference type="Google" id="ProtNLM"/>
    </source>
</evidence>
<evidence type="ECO:0000313" key="2">
    <source>
        <dbReference type="Proteomes" id="UP001168821"/>
    </source>
</evidence>
<dbReference type="Gene3D" id="3.60.10.10">
    <property type="entry name" value="Endonuclease/exonuclease/phosphatase"/>
    <property type="match status" value="1"/>
</dbReference>
<protein>
    <recommendedName>
        <fullName evidence="3">Endonuclease/exonuclease/phosphatase domain-containing protein</fullName>
    </recommendedName>
</protein>
<dbReference type="InterPro" id="IPR036691">
    <property type="entry name" value="Endo/exonu/phosph_ase_sf"/>
</dbReference>
<dbReference type="EMBL" id="JALNTZ010000006">
    <property type="protein sequence ID" value="KAJ3649780.1"/>
    <property type="molecule type" value="Genomic_DNA"/>
</dbReference>
<dbReference type="Proteomes" id="UP001168821">
    <property type="component" value="Unassembled WGS sequence"/>
</dbReference>
<dbReference type="AlphaFoldDB" id="A0AA38I653"/>
<reference evidence="1" key="1">
    <citation type="journal article" date="2023" name="G3 (Bethesda)">
        <title>Whole genome assemblies of Zophobas morio and Tenebrio molitor.</title>
        <authorList>
            <person name="Kaur S."/>
            <person name="Stinson S.A."/>
            <person name="diCenzo G.C."/>
        </authorList>
    </citation>
    <scope>NUCLEOTIDE SEQUENCE</scope>
    <source>
        <strain evidence="1">QUZm001</strain>
    </source>
</reference>
<gene>
    <name evidence="1" type="ORF">Zmor_021503</name>
</gene>
<keyword evidence="2" id="KW-1185">Reference proteome</keyword>
<comment type="caution">
    <text evidence="1">The sequence shown here is derived from an EMBL/GenBank/DDBJ whole genome shotgun (WGS) entry which is preliminary data.</text>
</comment>
<name>A0AA38I653_9CUCU</name>
<proteinExistence type="predicted"/>
<dbReference type="SUPFAM" id="SSF56219">
    <property type="entry name" value="DNase I-like"/>
    <property type="match status" value="1"/>
</dbReference>
<accession>A0AA38I653</accession>
<evidence type="ECO:0000313" key="1">
    <source>
        <dbReference type="EMBL" id="KAJ3649780.1"/>
    </source>
</evidence>
<sequence>MGGASVYCRYGDEIGPYLEWMRKVVVGCEGKAMMIGMDANAVSPLWYSKYVRTGRESERRGRELKSDLFTFSGPMEELDIDLTVVNGGWLERFVCDTWEVKEDWGVSYHNCVLIGVEGVRAKIKAKIKKEDHGKRQLGDVQIGIGREAYMTSPESFARILGGEQLESYRQGDKKVC</sequence>
<organism evidence="1 2">
    <name type="scientific">Zophobas morio</name>
    <dbReference type="NCBI Taxonomy" id="2755281"/>
    <lineage>
        <taxon>Eukaryota</taxon>
        <taxon>Metazoa</taxon>
        <taxon>Ecdysozoa</taxon>
        <taxon>Arthropoda</taxon>
        <taxon>Hexapoda</taxon>
        <taxon>Insecta</taxon>
        <taxon>Pterygota</taxon>
        <taxon>Neoptera</taxon>
        <taxon>Endopterygota</taxon>
        <taxon>Coleoptera</taxon>
        <taxon>Polyphaga</taxon>
        <taxon>Cucujiformia</taxon>
        <taxon>Tenebrionidae</taxon>
        <taxon>Zophobas</taxon>
    </lineage>
</organism>